<dbReference type="Gene3D" id="2.40.260.10">
    <property type="entry name" value="Sortase"/>
    <property type="match status" value="1"/>
</dbReference>
<dbReference type="AlphaFoldDB" id="A0A1N7D1Q5"/>
<dbReference type="RefSeq" id="WP_083709181.1">
    <property type="nucleotide sequence ID" value="NZ_FTNT01000001.1"/>
</dbReference>
<dbReference type="GO" id="GO:0016787">
    <property type="term" value="F:hydrolase activity"/>
    <property type="evidence" value="ECO:0007669"/>
    <property type="project" value="UniProtKB-KW"/>
</dbReference>
<keyword evidence="1" id="KW-0378">Hydrolase</keyword>
<evidence type="ECO:0000313" key="2">
    <source>
        <dbReference type="EMBL" id="SIR69644.1"/>
    </source>
</evidence>
<sequence length="196" mass="19942">MGRAVGALTVTCGAVLLTAGCATHSGAHSTVATGQQHLPAPVAATATEASAPEVVTIGHDSARTAAVATDDRGVLAPPQDVHQLGWWVDSALPGSGHGTVVITGHIDDVAQGSGFASRFGDLHPADTVTVTSRDHAQHTYRVTRTVTSDKAHPSNAFGELNRLDGDETLALVTCGGPFIGPPLGYEDNIITLATPA</sequence>
<name>A0A1N7D1Q5_9NOCA</name>
<organism evidence="2 3">
    <name type="scientific">Williamsia sterculiae</name>
    <dbReference type="NCBI Taxonomy" id="1344003"/>
    <lineage>
        <taxon>Bacteria</taxon>
        <taxon>Bacillati</taxon>
        <taxon>Actinomycetota</taxon>
        <taxon>Actinomycetes</taxon>
        <taxon>Mycobacteriales</taxon>
        <taxon>Nocardiaceae</taxon>
        <taxon>Williamsia</taxon>
    </lineage>
</organism>
<evidence type="ECO:0000256" key="1">
    <source>
        <dbReference type="ARBA" id="ARBA00022801"/>
    </source>
</evidence>
<keyword evidence="3" id="KW-1185">Reference proteome</keyword>
<dbReference type="CDD" id="cd05829">
    <property type="entry name" value="Sortase_F"/>
    <property type="match status" value="1"/>
</dbReference>
<accession>A0A1N7D1Q5</accession>
<dbReference type="EMBL" id="FTNT01000001">
    <property type="protein sequence ID" value="SIR69644.1"/>
    <property type="molecule type" value="Genomic_DNA"/>
</dbReference>
<dbReference type="Proteomes" id="UP000186218">
    <property type="component" value="Unassembled WGS sequence"/>
</dbReference>
<dbReference type="InterPro" id="IPR042001">
    <property type="entry name" value="Sortase_F"/>
</dbReference>
<dbReference type="Pfam" id="PF04203">
    <property type="entry name" value="Sortase"/>
    <property type="match status" value="1"/>
</dbReference>
<protein>
    <submittedName>
        <fullName evidence="2">Sortase family protein</fullName>
    </submittedName>
</protein>
<dbReference type="InterPro" id="IPR005754">
    <property type="entry name" value="Sortase"/>
</dbReference>
<dbReference type="PROSITE" id="PS51257">
    <property type="entry name" value="PROKAR_LIPOPROTEIN"/>
    <property type="match status" value="1"/>
</dbReference>
<reference evidence="2 3" key="1">
    <citation type="submission" date="2017-01" db="EMBL/GenBank/DDBJ databases">
        <authorList>
            <person name="Mah S.A."/>
            <person name="Swanson W.J."/>
            <person name="Moy G.W."/>
            <person name="Vacquier V.D."/>
        </authorList>
    </citation>
    <scope>NUCLEOTIDE SEQUENCE [LARGE SCALE GENOMIC DNA]</scope>
    <source>
        <strain evidence="2 3">CPCC 203464</strain>
    </source>
</reference>
<gene>
    <name evidence="2" type="ORF">SAMN05445060_0507</name>
</gene>
<proteinExistence type="predicted"/>
<dbReference type="SUPFAM" id="SSF63817">
    <property type="entry name" value="Sortase"/>
    <property type="match status" value="1"/>
</dbReference>
<dbReference type="STRING" id="1344003.SAMN05445060_0507"/>
<dbReference type="OrthoDB" id="525039at2"/>
<evidence type="ECO:0000313" key="3">
    <source>
        <dbReference type="Proteomes" id="UP000186218"/>
    </source>
</evidence>
<dbReference type="InterPro" id="IPR023365">
    <property type="entry name" value="Sortase_dom-sf"/>
</dbReference>